<accession>A0A5B7EN71</accession>
<comment type="caution">
    <text evidence="1">The sequence shown here is derived from an EMBL/GenBank/DDBJ whole genome shotgun (WGS) entry which is preliminary data.</text>
</comment>
<evidence type="ECO:0000313" key="1">
    <source>
        <dbReference type="EMBL" id="MPC36090.1"/>
    </source>
</evidence>
<dbReference type="Proteomes" id="UP000324222">
    <property type="component" value="Unassembled WGS sequence"/>
</dbReference>
<evidence type="ECO:0000313" key="2">
    <source>
        <dbReference type="Proteomes" id="UP000324222"/>
    </source>
</evidence>
<proteinExistence type="predicted"/>
<reference evidence="1 2" key="1">
    <citation type="submission" date="2019-05" db="EMBL/GenBank/DDBJ databases">
        <title>Another draft genome of Portunus trituberculatus and its Hox gene families provides insights of decapod evolution.</title>
        <authorList>
            <person name="Jeong J.-H."/>
            <person name="Song I."/>
            <person name="Kim S."/>
            <person name="Choi T."/>
            <person name="Kim D."/>
            <person name="Ryu S."/>
            <person name="Kim W."/>
        </authorList>
    </citation>
    <scope>NUCLEOTIDE SEQUENCE [LARGE SCALE GENOMIC DNA]</scope>
    <source>
        <tissue evidence="1">Muscle</tissue>
    </source>
</reference>
<keyword evidence="2" id="KW-1185">Reference proteome</keyword>
<organism evidence="1 2">
    <name type="scientific">Portunus trituberculatus</name>
    <name type="common">Swimming crab</name>
    <name type="synonym">Neptunus trituberculatus</name>
    <dbReference type="NCBI Taxonomy" id="210409"/>
    <lineage>
        <taxon>Eukaryota</taxon>
        <taxon>Metazoa</taxon>
        <taxon>Ecdysozoa</taxon>
        <taxon>Arthropoda</taxon>
        <taxon>Crustacea</taxon>
        <taxon>Multicrustacea</taxon>
        <taxon>Malacostraca</taxon>
        <taxon>Eumalacostraca</taxon>
        <taxon>Eucarida</taxon>
        <taxon>Decapoda</taxon>
        <taxon>Pleocyemata</taxon>
        <taxon>Brachyura</taxon>
        <taxon>Eubrachyura</taxon>
        <taxon>Portunoidea</taxon>
        <taxon>Portunidae</taxon>
        <taxon>Portuninae</taxon>
        <taxon>Portunus</taxon>
    </lineage>
</organism>
<name>A0A5B7EN71_PORTR</name>
<protein>
    <submittedName>
        <fullName evidence="1">Uncharacterized protein</fullName>
    </submittedName>
</protein>
<sequence length="114" mass="12613">MPPKRPVMSPSIAKKTRKFLTLEAQALSYSIPELLESEQDSFQVPRVKWKDSEVLASRKAQSPQSEGEWNFPECPEGQYLVDVALAGCLEGLHRSAGGLGSDSHHLLPPLVYHS</sequence>
<dbReference type="EMBL" id="VSRR010003425">
    <property type="protein sequence ID" value="MPC36090.1"/>
    <property type="molecule type" value="Genomic_DNA"/>
</dbReference>
<dbReference type="AlphaFoldDB" id="A0A5B7EN71"/>
<gene>
    <name evidence="1" type="ORF">E2C01_029538</name>
</gene>